<organism evidence="2 3">
    <name type="scientific">Chondrus crispus</name>
    <name type="common">Carrageen Irish moss</name>
    <name type="synonym">Polymorpha crispa</name>
    <dbReference type="NCBI Taxonomy" id="2769"/>
    <lineage>
        <taxon>Eukaryota</taxon>
        <taxon>Rhodophyta</taxon>
        <taxon>Florideophyceae</taxon>
        <taxon>Rhodymeniophycidae</taxon>
        <taxon>Gigartinales</taxon>
        <taxon>Gigartinaceae</taxon>
        <taxon>Chondrus</taxon>
    </lineage>
</organism>
<dbReference type="Gramene" id="CDF37846">
    <property type="protein sequence ID" value="CDF37846"/>
    <property type="gene ID" value="CHC_T00000001001"/>
</dbReference>
<evidence type="ECO:0000313" key="3">
    <source>
        <dbReference type="Proteomes" id="UP000012073"/>
    </source>
</evidence>
<feature type="region of interest" description="Disordered" evidence="1">
    <location>
        <begin position="52"/>
        <end position="71"/>
    </location>
</feature>
<gene>
    <name evidence="2" type="ORF">CHC_T00000001001</name>
</gene>
<evidence type="ECO:0000256" key="1">
    <source>
        <dbReference type="SAM" id="MobiDB-lite"/>
    </source>
</evidence>
<proteinExistence type="predicted"/>
<keyword evidence="3" id="KW-1185">Reference proteome</keyword>
<dbReference type="AlphaFoldDB" id="R7QK43"/>
<feature type="compositionally biased region" description="Acidic residues" evidence="1">
    <location>
        <begin position="20"/>
        <end position="39"/>
    </location>
</feature>
<evidence type="ECO:0000313" key="2">
    <source>
        <dbReference type="EMBL" id="CDF37846.1"/>
    </source>
</evidence>
<name>R7QK43_CHOCR</name>
<protein>
    <submittedName>
        <fullName evidence="2">Uncharacterized protein</fullName>
    </submittedName>
</protein>
<sequence length="71" mass="7748">MRHSPIPDRGMGSAVLERPDGEDGDVGEVGEVGEAEEEEQTAKPEELDMLNRMWNLSSGDSDKPNRPTPKA</sequence>
<reference evidence="3" key="1">
    <citation type="journal article" date="2013" name="Proc. Natl. Acad. Sci. U.S.A.">
        <title>Genome structure and metabolic features in the red seaweed Chondrus crispus shed light on evolution of the Archaeplastida.</title>
        <authorList>
            <person name="Collen J."/>
            <person name="Porcel B."/>
            <person name="Carre W."/>
            <person name="Ball S.G."/>
            <person name="Chaparro C."/>
            <person name="Tonon T."/>
            <person name="Barbeyron T."/>
            <person name="Michel G."/>
            <person name="Noel B."/>
            <person name="Valentin K."/>
            <person name="Elias M."/>
            <person name="Artiguenave F."/>
            <person name="Arun A."/>
            <person name="Aury J.M."/>
            <person name="Barbosa-Neto J.F."/>
            <person name="Bothwell J.H."/>
            <person name="Bouget F.Y."/>
            <person name="Brillet L."/>
            <person name="Cabello-Hurtado F."/>
            <person name="Capella-Gutierrez S."/>
            <person name="Charrier B."/>
            <person name="Cladiere L."/>
            <person name="Cock J.M."/>
            <person name="Coelho S.M."/>
            <person name="Colleoni C."/>
            <person name="Czjzek M."/>
            <person name="Da Silva C."/>
            <person name="Delage L."/>
            <person name="Denoeud F."/>
            <person name="Deschamps P."/>
            <person name="Dittami S.M."/>
            <person name="Gabaldon T."/>
            <person name="Gachon C.M."/>
            <person name="Groisillier A."/>
            <person name="Herve C."/>
            <person name="Jabbari K."/>
            <person name="Katinka M."/>
            <person name="Kloareg B."/>
            <person name="Kowalczyk N."/>
            <person name="Labadie K."/>
            <person name="Leblanc C."/>
            <person name="Lopez P.J."/>
            <person name="McLachlan D.H."/>
            <person name="Meslet-Cladiere L."/>
            <person name="Moustafa A."/>
            <person name="Nehr Z."/>
            <person name="Nyvall Collen P."/>
            <person name="Panaud O."/>
            <person name="Partensky F."/>
            <person name="Poulain J."/>
            <person name="Rensing S.A."/>
            <person name="Rousvoal S."/>
            <person name="Samson G."/>
            <person name="Symeonidi A."/>
            <person name="Weissenbach J."/>
            <person name="Zambounis A."/>
            <person name="Wincker P."/>
            <person name="Boyen C."/>
        </authorList>
    </citation>
    <scope>NUCLEOTIDE SEQUENCE [LARGE SCALE GENOMIC DNA]</scope>
    <source>
        <strain evidence="3">cv. Stackhouse</strain>
    </source>
</reference>
<dbReference type="GeneID" id="17325435"/>
<dbReference type="EMBL" id="HG001880">
    <property type="protein sequence ID" value="CDF37846.1"/>
    <property type="molecule type" value="Genomic_DNA"/>
</dbReference>
<dbReference type="RefSeq" id="XP_005717717.1">
    <property type="nucleotide sequence ID" value="XM_005717660.1"/>
</dbReference>
<dbReference type="KEGG" id="ccp:CHC_T00000001001"/>
<feature type="region of interest" description="Disordered" evidence="1">
    <location>
        <begin position="1"/>
        <end position="46"/>
    </location>
</feature>
<accession>R7QK43</accession>
<dbReference type="Proteomes" id="UP000012073">
    <property type="component" value="Unassembled WGS sequence"/>
</dbReference>